<dbReference type="InterPro" id="IPR003786">
    <property type="entry name" value="FdhD"/>
</dbReference>
<reference evidence="5 6" key="1">
    <citation type="submission" date="2018-01" db="EMBL/GenBank/DDBJ databases">
        <authorList>
            <person name="Clerissi C."/>
        </authorList>
    </citation>
    <scope>NUCLEOTIDE SEQUENCE [LARGE SCALE GENOMIC DNA]</scope>
    <source>
        <strain evidence="5">Cupriavidus taiwanensis STM 3521</strain>
    </source>
</reference>
<dbReference type="RefSeq" id="WP_116336271.1">
    <property type="nucleotide sequence ID" value="NZ_LT976856.1"/>
</dbReference>
<feature type="active site" description="Cysteine persulfide intermediate" evidence="3">
    <location>
        <position position="127"/>
    </location>
</feature>
<name>A0A975X3S8_9BURK</name>
<dbReference type="EMBL" id="OFSP01000025">
    <property type="protein sequence ID" value="SOY56110.1"/>
    <property type="molecule type" value="Genomic_DNA"/>
</dbReference>
<proteinExistence type="inferred from homology"/>
<evidence type="ECO:0000256" key="2">
    <source>
        <dbReference type="ARBA" id="ARBA00023150"/>
    </source>
</evidence>
<dbReference type="Gene3D" id="3.10.20.10">
    <property type="match status" value="1"/>
</dbReference>
<dbReference type="PANTHER" id="PTHR30592">
    <property type="entry name" value="FORMATE DEHYDROGENASE"/>
    <property type="match status" value="1"/>
</dbReference>
<evidence type="ECO:0000256" key="4">
    <source>
        <dbReference type="SAM" id="MobiDB-lite"/>
    </source>
</evidence>
<accession>A0A975X3S8</accession>
<dbReference type="Pfam" id="PF02634">
    <property type="entry name" value="FdhD-NarQ"/>
    <property type="match status" value="1"/>
</dbReference>
<evidence type="ECO:0000256" key="3">
    <source>
        <dbReference type="HAMAP-Rule" id="MF_00187"/>
    </source>
</evidence>
<comment type="subcellular location">
    <subcellularLocation>
        <location evidence="3">Cytoplasm</location>
    </subcellularLocation>
</comment>
<dbReference type="GO" id="GO:0016783">
    <property type="term" value="F:sulfurtransferase activity"/>
    <property type="evidence" value="ECO:0007669"/>
    <property type="project" value="InterPro"/>
</dbReference>
<dbReference type="Gene3D" id="3.40.140.10">
    <property type="entry name" value="Cytidine Deaminase, domain 2"/>
    <property type="match status" value="1"/>
</dbReference>
<keyword evidence="1 3" id="KW-0963">Cytoplasm</keyword>
<feature type="region of interest" description="Disordered" evidence="4">
    <location>
        <begin position="1"/>
        <end position="21"/>
    </location>
</feature>
<dbReference type="SUPFAM" id="SSF53927">
    <property type="entry name" value="Cytidine deaminase-like"/>
    <property type="match status" value="1"/>
</dbReference>
<evidence type="ECO:0000256" key="1">
    <source>
        <dbReference type="ARBA" id="ARBA00022490"/>
    </source>
</evidence>
<dbReference type="NCBIfam" id="TIGR00129">
    <property type="entry name" value="fdhD_narQ"/>
    <property type="match status" value="1"/>
</dbReference>
<dbReference type="HAMAP" id="MF_00187">
    <property type="entry name" value="FdhD"/>
    <property type="match status" value="1"/>
</dbReference>
<dbReference type="GO" id="GO:0006777">
    <property type="term" value="P:Mo-molybdopterin cofactor biosynthetic process"/>
    <property type="evidence" value="ECO:0007669"/>
    <property type="project" value="UniProtKB-UniRule"/>
</dbReference>
<comment type="function">
    <text evidence="3">Required for formate dehydrogenase (FDH) activity. Acts as a sulfur carrier protein that transfers sulfur from IscS to the molybdenum cofactor prior to its insertion into FDH.</text>
</comment>
<keyword evidence="2 3" id="KW-0501">Molybdenum cofactor biosynthesis</keyword>
<organism evidence="5 6">
    <name type="scientific">Cupriavidus taiwanensis</name>
    <dbReference type="NCBI Taxonomy" id="164546"/>
    <lineage>
        <taxon>Bacteria</taxon>
        <taxon>Pseudomonadati</taxon>
        <taxon>Pseudomonadota</taxon>
        <taxon>Betaproteobacteria</taxon>
        <taxon>Burkholderiales</taxon>
        <taxon>Burkholderiaceae</taxon>
        <taxon>Cupriavidus</taxon>
    </lineage>
</organism>
<comment type="caution">
    <text evidence="3">Lacks conserved residue(s) required for the propagation of feature annotation.</text>
</comment>
<dbReference type="GO" id="GO:0005737">
    <property type="term" value="C:cytoplasm"/>
    <property type="evidence" value="ECO:0007669"/>
    <property type="project" value="UniProtKB-SubCell"/>
</dbReference>
<gene>
    <name evidence="5" type="primary">fdsC</name>
    <name evidence="3" type="synonym">fdhD</name>
    <name evidence="5" type="ORF">CBM2589_B40068</name>
</gene>
<dbReference type="PANTHER" id="PTHR30592:SF1">
    <property type="entry name" value="SULFUR CARRIER PROTEIN FDHD"/>
    <property type="match status" value="1"/>
</dbReference>
<dbReference type="Proteomes" id="UP000256297">
    <property type="component" value="Chromosome CBM2589_b"/>
</dbReference>
<evidence type="ECO:0000313" key="5">
    <source>
        <dbReference type="EMBL" id="SOY56110.1"/>
    </source>
</evidence>
<dbReference type="AlphaFoldDB" id="A0A975X3S8"/>
<protein>
    <recommendedName>
        <fullName evidence="3">Sulfur carrier protein FdhD</fullName>
    </recommendedName>
</protein>
<dbReference type="PIRSF" id="PIRSF015626">
    <property type="entry name" value="FdhD"/>
    <property type="match status" value="1"/>
</dbReference>
<dbReference type="InterPro" id="IPR016193">
    <property type="entry name" value="Cytidine_deaminase-like"/>
</dbReference>
<comment type="similarity">
    <text evidence="3">Belongs to the FdhD family.</text>
</comment>
<dbReference type="GO" id="GO:0097163">
    <property type="term" value="F:sulfur carrier activity"/>
    <property type="evidence" value="ECO:0007669"/>
    <property type="project" value="UniProtKB-UniRule"/>
</dbReference>
<sequence length="292" mass="30974">MMRCMQSPERDPAAADDAAAPTHSTFAVNRWRGGELMLGPDEVAEEVPVALEYNGISHAVMLATPADLEDFALGFSLSEGIVGSAREVYDLEIDTRAHGIAVRLEIASAPFMRLKDRRRTLAGRTGCGLCGTESLEQVMRAPAPVHSTASFHTDVIQAAFIQLQLRQALQRHTGATHAAAWLRADGHVSLVREDVGRHNALDKLAGALARSGEDIATGAVLVTSRASYEMVLKTAAIGAGVLAAVSAPTALAVRLAEQSNLTLAGFVRAGAHVVYAHPQRLQHGLQHEASLA</sequence>
<comment type="caution">
    <text evidence="5">The sequence shown here is derived from an EMBL/GenBank/DDBJ whole genome shotgun (WGS) entry which is preliminary data.</text>
</comment>
<evidence type="ECO:0000313" key="6">
    <source>
        <dbReference type="Proteomes" id="UP000256297"/>
    </source>
</evidence>